<gene>
    <name evidence="1" type="ORF">HPA02_34680</name>
</gene>
<evidence type="ECO:0000313" key="2">
    <source>
        <dbReference type="Proteomes" id="UP000321275"/>
    </source>
</evidence>
<comment type="caution">
    <text evidence="1">The sequence shown here is derived from an EMBL/GenBank/DDBJ whole genome shotgun (WGS) entry which is preliminary data.</text>
</comment>
<organism evidence="1 2">
    <name type="scientific">Bisbaumannia pacifica</name>
    <dbReference type="NCBI Taxonomy" id="77098"/>
    <lineage>
        <taxon>Bacteria</taxon>
        <taxon>Pseudomonadati</taxon>
        <taxon>Pseudomonadota</taxon>
        <taxon>Gammaproteobacteria</taxon>
        <taxon>Oceanospirillales</taxon>
        <taxon>Halomonadaceae</taxon>
        <taxon>Bisbaumannia</taxon>
    </lineage>
</organism>
<dbReference type="RefSeq" id="WP_146804497.1">
    <property type="nucleotide sequence ID" value="NZ_BJUK01000077.1"/>
</dbReference>
<accession>A0A510XF76</accession>
<evidence type="ECO:0000313" key="1">
    <source>
        <dbReference type="EMBL" id="GEK49185.1"/>
    </source>
</evidence>
<proteinExistence type="predicted"/>
<reference evidence="1 2" key="1">
    <citation type="submission" date="2019-07" db="EMBL/GenBank/DDBJ databases">
        <title>Whole genome shotgun sequence of Halomonas pacifica NBRC 102220.</title>
        <authorList>
            <person name="Hosoyama A."/>
            <person name="Uohara A."/>
            <person name="Ohji S."/>
            <person name="Ichikawa N."/>
        </authorList>
    </citation>
    <scope>NUCLEOTIDE SEQUENCE [LARGE SCALE GENOMIC DNA]</scope>
    <source>
        <strain evidence="1 2">NBRC 102220</strain>
    </source>
</reference>
<dbReference type="AlphaFoldDB" id="A0A510XF76"/>
<dbReference type="Proteomes" id="UP000321275">
    <property type="component" value="Unassembled WGS sequence"/>
</dbReference>
<name>A0A510XF76_9GAMM</name>
<protein>
    <submittedName>
        <fullName evidence="1">Uncharacterized protein</fullName>
    </submittedName>
</protein>
<sequence length="110" mass="12359">MTPQQSELLADIQRLALAGAKQTGLRVMHSVRSDTYIGNGQVFVVSEIRILDRNLAELHKTSVQIDADGYDQPPTYLYLPDGADYGERTLVQQRDELTEFIATHRKQEAA</sequence>
<dbReference type="EMBL" id="BJUK01000077">
    <property type="protein sequence ID" value="GEK49185.1"/>
    <property type="molecule type" value="Genomic_DNA"/>
</dbReference>
<keyword evidence="2" id="KW-1185">Reference proteome</keyword>